<evidence type="ECO:0000256" key="6">
    <source>
        <dbReference type="ARBA" id="ARBA00022801"/>
    </source>
</evidence>
<dbReference type="Pfam" id="PF03193">
    <property type="entry name" value="RsgA_GTPase"/>
    <property type="match status" value="1"/>
</dbReference>
<dbReference type="GO" id="GO:0005525">
    <property type="term" value="F:GTP binding"/>
    <property type="evidence" value="ECO:0007669"/>
    <property type="project" value="UniProtKB-UniRule"/>
</dbReference>
<dbReference type="PROSITE" id="PS50936">
    <property type="entry name" value="ENGC_GTPASE"/>
    <property type="match status" value="1"/>
</dbReference>
<dbReference type="CDD" id="cd04466">
    <property type="entry name" value="S1_YloQ_GTPase"/>
    <property type="match status" value="1"/>
</dbReference>
<evidence type="ECO:0000256" key="5">
    <source>
        <dbReference type="ARBA" id="ARBA00022741"/>
    </source>
</evidence>
<dbReference type="PANTHER" id="PTHR32120:SF11">
    <property type="entry name" value="SMALL RIBOSOMAL SUBUNIT BIOGENESIS GTPASE RSGA 1, MITOCHONDRIAL-RELATED"/>
    <property type="match status" value="1"/>
</dbReference>
<gene>
    <name evidence="10" type="primary">rsgA</name>
    <name evidence="13" type="ORF">SAMN05660462_01533</name>
</gene>
<dbReference type="HAMAP" id="MF_01820">
    <property type="entry name" value="GTPase_RsgA"/>
    <property type="match status" value="1"/>
</dbReference>
<keyword evidence="5 10" id="KW-0547">Nucleotide-binding</keyword>
<dbReference type="InterPro" id="IPR030378">
    <property type="entry name" value="G_CP_dom"/>
</dbReference>
<feature type="binding site" evidence="10">
    <location>
        <begin position="164"/>
        <end position="172"/>
    </location>
    <ligand>
        <name>GTP</name>
        <dbReference type="ChEBI" id="CHEBI:37565"/>
    </ligand>
</feature>
<name>A0A1H3PKN3_9FIRM</name>
<dbReference type="AlphaFoldDB" id="A0A1H3PKN3"/>
<evidence type="ECO:0000256" key="10">
    <source>
        <dbReference type="HAMAP-Rule" id="MF_01820"/>
    </source>
</evidence>
<comment type="similarity">
    <text evidence="10">Belongs to the TRAFAC class YlqF/YawG GTPase family. RsgA subfamily.</text>
</comment>
<dbReference type="GO" id="GO:0005737">
    <property type="term" value="C:cytoplasm"/>
    <property type="evidence" value="ECO:0007669"/>
    <property type="project" value="UniProtKB-SubCell"/>
</dbReference>
<accession>A0A1H3PKN3</accession>
<keyword evidence="8 10" id="KW-0694">RNA-binding</keyword>
<dbReference type="SUPFAM" id="SSF52540">
    <property type="entry name" value="P-loop containing nucleoside triphosphate hydrolases"/>
    <property type="match status" value="1"/>
</dbReference>
<keyword evidence="7 10" id="KW-0862">Zinc</keyword>
<dbReference type="STRING" id="415015.SAMN05660462_01533"/>
<dbReference type="InterPro" id="IPR010914">
    <property type="entry name" value="RsgA_GTPase_dom"/>
</dbReference>
<feature type="binding site" evidence="10">
    <location>
        <begin position="113"/>
        <end position="116"/>
    </location>
    <ligand>
        <name>GTP</name>
        <dbReference type="ChEBI" id="CHEBI:37565"/>
    </ligand>
</feature>
<comment type="cofactor">
    <cofactor evidence="10">
        <name>Zn(2+)</name>
        <dbReference type="ChEBI" id="CHEBI:29105"/>
    </cofactor>
    <text evidence="10">Binds 1 zinc ion per subunit.</text>
</comment>
<dbReference type="Proteomes" id="UP000198625">
    <property type="component" value="Unassembled WGS sequence"/>
</dbReference>
<dbReference type="GO" id="GO:0003924">
    <property type="term" value="F:GTPase activity"/>
    <property type="evidence" value="ECO:0007669"/>
    <property type="project" value="UniProtKB-UniRule"/>
</dbReference>
<dbReference type="OrthoDB" id="9809485at2"/>
<keyword evidence="6 10" id="KW-0378">Hydrolase</keyword>
<feature type="domain" description="CP-type G" evidence="12">
    <location>
        <begin position="64"/>
        <end position="222"/>
    </location>
</feature>
<dbReference type="CDD" id="cd01854">
    <property type="entry name" value="YjeQ_EngC"/>
    <property type="match status" value="1"/>
</dbReference>
<comment type="function">
    <text evidence="10">One of several proteins that assist in the late maturation steps of the functional core of the 30S ribosomal subunit. Helps release RbfA from mature subunits. May play a role in the assembly of ribosomal proteins into the subunit. Circularly permuted GTPase that catalyzes slow GTP hydrolysis, GTPase activity is stimulated by the 30S ribosomal subunit.</text>
</comment>
<protein>
    <recommendedName>
        <fullName evidence="10">Small ribosomal subunit biogenesis GTPase RsgA</fullName>
        <ecNumber evidence="10">3.6.1.-</ecNumber>
    </recommendedName>
</protein>
<dbReference type="RefSeq" id="WP_091729430.1">
    <property type="nucleotide sequence ID" value="NZ_FNQE01000015.1"/>
</dbReference>
<evidence type="ECO:0000256" key="8">
    <source>
        <dbReference type="ARBA" id="ARBA00022884"/>
    </source>
</evidence>
<feature type="binding site" evidence="10">
    <location>
        <position position="251"/>
    </location>
    <ligand>
        <name>Zn(2+)</name>
        <dbReference type="ChEBI" id="CHEBI:29105"/>
    </ligand>
</feature>
<dbReference type="NCBIfam" id="TIGR00157">
    <property type="entry name" value="ribosome small subunit-dependent GTPase A"/>
    <property type="match status" value="1"/>
</dbReference>
<evidence type="ECO:0000256" key="4">
    <source>
        <dbReference type="ARBA" id="ARBA00022730"/>
    </source>
</evidence>
<evidence type="ECO:0000256" key="3">
    <source>
        <dbReference type="ARBA" id="ARBA00022723"/>
    </source>
</evidence>
<sequence>MLEGIIIKGIGGFYYVKVGDRIYECRARGLFRKNKIIPLVGDRVLIKINKEDNTGYVEEIYDRTTELIRPPVANVNQAVIVFAVKKPDPNLWLLDRFLLLASYQGLDAIICINKSDLDVDGEIDNIYDIYKKAGYQIIKTSCTNRIGIDELKRQLKDKITVFAGPSGVGKSTLLNNIQSNLKLQTGEISQKTSRGKHTTRHVELIELDSGGWVVDTPGFSTLDIDFIKEDELIKYFIEVYDRSSLCRFSGCSHNKEPGCEVKKAVEEREISQSRYDNYLSMLQEVKDIRRY</sequence>
<evidence type="ECO:0000259" key="11">
    <source>
        <dbReference type="PROSITE" id="PS50936"/>
    </source>
</evidence>
<dbReference type="SUPFAM" id="SSF50249">
    <property type="entry name" value="Nucleic acid-binding proteins"/>
    <property type="match status" value="1"/>
</dbReference>
<comment type="subcellular location">
    <subcellularLocation>
        <location evidence="10">Cytoplasm</location>
    </subcellularLocation>
</comment>
<dbReference type="PROSITE" id="PS51721">
    <property type="entry name" value="G_CP"/>
    <property type="match status" value="1"/>
</dbReference>
<dbReference type="GO" id="GO:0042274">
    <property type="term" value="P:ribosomal small subunit biogenesis"/>
    <property type="evidence" value="ECO:0007669"/>
    <property type="project" value="UniProtKB-UniRule"/>
</dbReference>
<keyword evidence="2 10" id="KW-0690">Ribosome biogenesis</keyword>
<feature type="binding site" evidence="10">
    <location>
        <position position="259"/>
    </location>
    <ligand>
        <name>Zn(2+)</name>
        <dbReference type="ChEBI" id="CHEBI:29105"/>
    </ligand>
</feature>
<dbReference type="InterPro" id="IPR031944">
    <property type="entry name" value="RsgA_N"/>
</dbReference>
<dbReference type="EMBL" id="FNQE01000015">
    <property type="protein sequence ID" value="SDZ01714.1"/>
    <property type="molecule type" value="Genomic_DNA"/>
</dbReference>
<evidence type="ECO:0000313" key="14">
    <source>
        <dbReference type="Proteomes" id="UP000198625"/>
    </source>
</evidence>
<evidence type="ECO:0000256" key="1">
    <source>
        <dbReference type="ARBA" id="ARBA00022490"/>
    </source>
</evidence>
<dbReference type="InterPro" id="IPR004881">
    <property type="entry name" value="Ribosome_biogen_GTPase_RsgA"/>
</dbReference>
<dbReference type="Gene3D" id="2.40.50.140">
    <property type="entry name" value="Nucleic acid-binding proteins"/>
    <property type="match status" value="1"/>
</dbReference>
<comment type="subunit">
    <text evidence="10">Monomer. Associates with 30S ribosomal subunit, binds 16S rRNA.</text>
</comment>
<keyword evidence="3 10" id="KW-0479">Metal-binding</keyword>
<organism evidence="13 14">
    <name type="scientific">Proteiniborus ethanoligenes</name>
    <dbReference type="NCBI Taxonomy" id="415015"/>
    <lineage>
        <taxon>Bacteria</taxon>
        <taxon>Bacillati</taxon>
        <taxon>Bacillota</taxon>
        <taxon>Clostridia</taxon>
        <taxon>Eubacteriales</taxon>
        <taxon>Proteiniborus</taxon>
    </lineage>
</organism>
<keyword evidence="4 10" id="KW-0699">rRNA-binding</keyword>
<evidence type="ECO:0000256" key="2">
    <source>
        <dbReference type="ARBA" id="ARBA00022517"/>
    </source>
</evidence>
<dbReference type="GO" id="GO:0046872">
    <property type="term" value="F:metal ion binding"/>
    <property type="evidence" value="ECO:0007669"/>
    <property type="project" value="UniProtKB-KW"/>
</dbReference>
<dbReference type="InterPro" id="IPR027417">
    <property type="entry name" value="P-loop_NTPase"/>
</dbReference>
<dbReference type="Pfam" id="PF16745">
    <property type="entry name" value="RsgA_N"/>
    <property type="match status" value="1"/>
</dbReference>
<dbReference type="PANTHER" id="PTHR32120">
    <property type="entry name" value="SMALL RIBOSOMAL SUBUNIT BIOGENESIS GTPASE RSGA"/>
    <property type="match status" value="1"/>
</dbReference>
<reference evidence="14" key="1">
    <citation type="submission" date="2016-10" db="EMBL/GenBank/DDBJ databases">
        <authorList>
            <person name="Varghese N."/>
            <person name="Submissions S."/>
        </authorList>
    </citation>
    <scope>NUCLEOTIDE SEQUENCE [LARGE SCALE GENOMIC DNA]</scope>
    <source>
        <strain evidence="14">DSM 21650</strain>
    </source>
</reference>
<dbReference type="Gene3D" id="1.10.40.50">
    <property type="entry name" value="Probable gtpase engc, domain 3"/>
    <property type="match status" value="1"/>
</dbReference>
<dbReference type="EC" id="3.6.1.-" evidence="10"/>
<feature type="binding site" evidence="10">
    <location>
        <position position="253"/>
    </location>
    <ligand>
        <name>Zn(2+)</name>
        <dbReference type="ChEBI" id="CHEBI:29105"/>
    </ligand>
</feature>
<proteinExistence type="inferred from homology"/>
<evidence type="ECO:0000313" key="13">
    <source>
        <dbReference type="EMBL" id="SDZ01714.1"/>
    </source>
</evidence>
<feature type="domain" description="EngC GTPase" evidence="11">
    <location>
        <begin position="73"/>
        <end position="220"/>
    </location>
</feature>
<evidence type="ECO:0000259" key="12">
    <source>
        <dbReference type="PROSITE" id="PS51721"/>
    </source>
</evidence>
<keyword evidence="9 10" id="KW-0342">GTP-binding</keyword>
<feature type="binding site" evidence="10">
    <location>
        <position position="246"/>
    </location>
    <ligand>
        <name>Zn(2+)</name>
        <dbReference type="ChEBI" id="CHEBI:29105"/>
    </ligand>
</feature>
<keyword evidence="14" id="KW-1185">Reference proteome</keyword>
<evidence type="ECO:0000256" key="7">
    <source>
        <dbReference type="ARBA" id="ARBA00022833"/>
    </source>
</evidence>
<dbReference type="Gene3D" id="3.40.50.300">
    <property type="entry name" value="P-loop containing nucleotide triphosphate hydrolases"/>
    <property type="match status" value="1"/>
</dbReference>
<dbReference type="GO" id="GO:0019843">
    <property type="term" value="F:rRNA binding"/>
    <property type="evidence" value="ECO:0007669"/>
    <property type="project" value="UniProtKB-KW"/>
</dbReference>
<keyword evidence="1 10" id="KW-0963">Cytoplasm</keyword>
<evidence type="ECO:0000256" key="9">
    <source>
        <dbReference type="ARBA" id="ARBA00023134"/>
    </source>
</evidence>
<dbReference type="InterPro" id="IPR012340">
    <property type="entry name" value="NA-bd_OB-fold"/>
</dbReference>